<dbReference type="InterPro" id="IPR036259">
    <property type="entry name" value="MFS_trans_sf"/>
</dbReference>
<feature type="transmembrane region" description="Helical" evidence="6">
    <location>
        <begin position="342"/>
        <end position="364"/>
    </location>
</feature>
<feature type="transmembrane region" description="Helical" evidence="6">
    <location>
        <begin position="312"/>
        <end position="335"/>
    </location>
</feature>
<sequence length="491" mass="54173">MNAYLYNNTHLPHPVVTLPEPSQILIGKCIFVLLVACLHSLSAGVMVAFPSVLNPALLSPNSTDITADRNQASWIASINGISGTVGFFILSPIFQSFGRKPVNITVNVIMFFGWITLATASNLTMLFIARAIQGLTVGGVFIAAVTLSEYSTPKRRGYFMTLKKISIGLGSLTCHTLALVCTWPQIAGICIIPISLAILFTLLWPESPSYLAMKGRFDECEKAFIWLNGSSLESKMELKELINAQMEQHELKKKTENLSQIKKFYRQLNNREMLKACFIVALVTLCIDACGRYFLLAYLTQILEEITGSNSVAMYGSIISDLLLITALAVSCCVIRVFDRRTLLFGLGSVTILLMFIISIAIFTKSNYDFLSNLTWLIPCLILLHSFIASVGIIPVAFTISSEVFPLEHRGLCSCISGVAFTIFYAATLKLTPLMIEHTGVSGTYTIYALIVSFCLAILYVILPETKDKTLQQIENEMKGKSDKSTRLLTN</sequence>
<feature type="domain" description="Major facilitator superfamily (MFS) profile" evidence="7">
    <location>
        <begin position="28"/>
        <end position="467"/>
    </location>
</feature>
<feature type="transmembrane region" description="Helical" evidence="6">
    <location>
        <begin position="412"/>
        <end position="433"/>
    </location>
</feature>
<dbReference type="GO" id="GO:0022857">
    <property type="term" value="F:transmembrane transporter activity"/>
    <property type="evidence" value="ECO:0007669"/>
    <property type="project" value="InterPro"/>
</dbReference>
<dbReference type="STRING" id="66420.A0A0N0PAH4"/>
<keyword evidence="2 6" id="KW-0812">Transmembrane</keyword>
<dbReference type="GO" id="GO:0016020">
    <property type="term" value="C:membrane"/>
    <property type="evidence" value="ECO:0007669"/>
    <property type="project" value="UniProtKB-SubCell"/>
</dbReference>
<dbReference type="PANTHER" id="PTHR48021:SF1">
    <property type="entry name" value="GH07001P-RELATED"/>
    <property type="match status" value="1"/>
</dbReference>
<gene>
    <name evidence="8" type="ORF">RR46_01249</name>
</gene>
<keyword evidence="9" id="KW-1185">Reference proteome</keyword>
<dbReference type="PROSITE" id="PS50850">
    <property type="entry name" value="MFS"/>
    <property type="match status" value="1"/>
</dbReference>
<feature type="transmembrane region" description="Helical" evidence="6">
    <location>
        <begin position="102"/>
        <end position="121"/>
    </location>
</feature>
<dbReference type="InterPro" id="IPR050549">
    <property type="entry name" value="MFS_Trehalose_Transporter"/>
</dbReference>
<dbReference type="EMBL" id="KQ458842">
    <property type="protein sequence ID" value="KPJ04897.1"/>
    <property type="molecule type" value="Genomic_DNA"/>
</dbReference>
<dbReference type="InterPro" id="IPR005828">
    <property type="entry name" value="MFS_sugar_transport-like"/>
</dbReference>
<feature type="transmembrane region" description="Helical" evidence="6">
    <location>
        <begin position="276"/>
        <end position="300"/>
    </location>
</feature>
<feature type="transmembrane region" description="Helical" evidence="6">
    <location>
        <begin position="30"/>
        <end position="52"/>
    </location>
</feature>
<keyword evidence="3 6" id="KW-1133">Transmembrane helix</keyword>
<proteinExistence type="predicted"/>
<name>A0A0N0PAH4_PAPXU</name>
<evidence type="ECO:0000256" key="1">
    <source>
        <dbReference type="ARBA" id="ARBA00004141"/>
    </source>
</evidence>
<dbReference type="InterPro" id="IPR020846">
    <property type="entry name" value="MFS_dom"/>
</dbReference>
<dbReference type="Gene3D" id="1.20.1250.20">
    <property type="entry name" value="MFS general substrate transporter like domains"/>
    <property type="match status" value="1"/>
</dbReference>
<comment type="subcellular location">
    <subcellularLocation>
        <location evidence="1">Membrane</location>
        <topology evidence="1">Multi-pass membrane protein</topology>
    </subcellularLocation>
</comment>
<evidence type="ECO:0000256" key="3">
    <source>
        <dbReference type="ARBA" id="ARBA00022989"/>
    </source>
</evidence>
<feature type="transmembrane region" description="Helical" evidence="6">
    <location>
        <begin position="72"/>
        <end position="90"/>
    </location>
</feature>
<keyword evidence="5" id="KW-0175">Coiled coil</keyword>
<dbReference type="Proteomes" id="UP000053268">
    <property type="component" value="Unassembled WGS sequence"/>
</dbReference>
<dbReference type="PANTHER" id="PTHR48021">
    <property type="match status" value="1"/>
</dbReference>
<evidence type="ECO:0000256" key="4">
    <source>
        <dbReference type="ARBA" id="ARBA00023136"/>
    </source>
</evidence>
<protein>
    <submittedName>
        <fullName evidence="8">Facilitated trehalose transporter Tret1</fullName>
    </submittedName>
</protein>
<keyword evidence="4 6" id="KW-0472">Membrane</keyword>
<evidence type="ECO:0000256" key="2">
    <source>
        <dbReference type="ARBA" id="ARBA00022692"/>
    </source>
</evidence>
<reference evidence="8 9" key="1">
    <citation type="journal article" date="2015" name="Nat. Commun.">
        <title>Outbred genome sequencing and CRISPR/Cas9 gene editing in butterflies.</title>
        <authorList>
            <person name="Li X."/>
            <person name="Fan D."/>
            <person name="Zhang W."/>
            <person name="Liu G."/>
            <person name="Zhang L."/>
            <person name="Zhao L."/>
            <person name="Fang X."/>
            <person name="Chen L."/>
            <person name="Dong Y."/>
            <person name="Chen Y."/>
            <person name="Ding Y."/>
            <person name="Zhao R."/>
            <person name="Feng M."/>
            <person name="Zhu Y."/>
            <person name="Feng Y."/>
            <person name="Jiang X."/>
            <person name="Zhu D."/>
            <person name="Xiang H."/>
            <person name="Feng X."/>
            <person name="Li S."/>
            <person name="Wang J."/>
            <person name="Zhang G."/>
            <person name="Kronforst M.R."/>
            <person name="Wang W."/>
        </authorList>
    </citation>
    <scope>NUCLEOTIDE SEQUENCE [LARGE SCALE GENOMIC DNA]</scope>
    <source>
        <strain evidence="8">Ya'a_city_454_Px</strain>
        <tissue evidence="8">Whole body</tissue>
    </source>
</reference>
<evidence type="ECO:0000313" key="9">
    <source>
        <dbReference type="Proteomes" id="UP000053268"/>
    </source>
</evidence>
<dbReference type="Pfam" id="PF00083">
    <property type="entry name" value="Sugar_tr"/>
    <property type="match status" value="1"/>
</dbReference>
<evidence type="ECO:0000256" key="6">
    <source>
        <dbReference type="SAM" id="Phobius"/>
    </source>
</evidence>
<accession>A0A0N0PAH4</accession>
<dbReference type="AlphaFoldDB" id="A0A0N0PAH4"/>
<dbReference type="SUPFAM" id="SSF103473">
    <property type="entry name" value="MFS general substrate transporter"/>
    <property type="match status" value="1"/>
</dbReference>
<evidence type="ECO:0000259" key="7">
    <source>
        <dbReference type="PROSITE" id="PS50850"/>
    </source>
</evidence>
<feature type="transmembrane region" description="Helical" evidence="6">
    <location>
        <begin position="186"/>
        <end position="204"/>
    </location>
</feature>
<feature type="transmembrane region" description="Helical" evidence="6">
    <location>
        <begin position="376"/>
        <end position="400"/>
    </location>
</feature>
<evidence type="ECO:0000313" key="8">
    <source>
        <dbReference type="EMBL" id="KPJ04897.1"/>
    </source>
</evidence>
<feature type="coiled-coil region" evidence="5">
    <location>
        <begin position="232"/>
        <end position="271"/>
    </location>
</feature>
<evidence type="ECO:0000256" key="5">
    <source>
        <dbReference type="SAM" id="Coils"/>
    </source>
</evidence>
<organism evidence="8 9">
    <name type="scientific">Papilio xuthus</name>
    <name type="common">Asian swallowtail butterfly</name>
    <dbReference type="NCBI Taxonomy" id="66420"/>
    <lineage>
        <taxon>Eukaryota</taxon>
        <taxon>Metazoa</taxon>
        <taxon>Ecdysozoa</taxon>
        <taxon>Arthropoda</taxon>
        <taxon>Hexapoda</taxon>
        <taxon>Insecta</taxon>
        <taxon>Pterygota</taxon>
        <taxon>Neoptera</taxon>
        <taxon>Endopterygota</taxon>
        <taxon>Lepidoptera</taxon>
        <taxon>Glossata</taxon>
        <taxon>Ditrysia</taxon>
        <taxon>Papilionoidea</taxon>
        <taxon>Papilionidae</taxon>
        <taxon>Papilioninae</taxon>
        <taxon>Papilio</taxon>
    </lineage>
</organism>
<feature type="transmembrane region" description="Helical" evidence="6">
    <location>
        <begin position="445"/>
        <end position="463"/>
    </location>
</feature>